<dbReference type="InterPro" id="IPR002549">
    <property type="entry name" value="AI-2E-like"/>
</dbReference>
<evidence type="ECO:0000313" key="8">
    <source>
        <dbReference type="Proteomes" id="UP001169027"/>
    </source>
</evidence>
<evidence type="ECO:0000256" key="6">
    <source>
        <dbReference type="SAM" id="Phobius"/>
    </source>
</evidence>
<comment type="subcellular location">
    <subcellularLocation>
        <location evidence="1">Membrane</location>
        <topology evidence="1">Multi-pass membrane protein</topology>
    </subcellularLocation>
</comment>
<feature type="transmembrane region" description="Helical" evidence="6">
    <location>
        <begin position="154"/>
        <end position="173"/>
    </location>
</feature>
<organism evidence="7 8">
    <name type="scientific">Variovorax ginsengisoli</name>
    <dbReference type="NCBI Taxonomy" id="363844"/>
    <lineage>
        <taxon>Bacteria</taxon>
        <taxon>Pseudomonadati</taxon>
        <taxon>Pseudomonadota</taxon>
        <taxon>Betaproteobacteria</taxon>
        <taxon>Burkholderiales</taxon>
        <taxon>Comamonadaceae</taxon>
        <taxon>Variovorax</taxon>
    </lineage>
</organism>
<evidence type="ECO:0000256" key="1">
    <source>
        <dbReference type="ARBA" id="ARBA00004141"/>
    </source>
</evidence>
<feature type="transmembrane region" description="Helical" evidence="6">
    <location>
        <begin position="305"/>
        <end position="334"/>
    </location>
</feature>
<dbReference type="Proteomes" id="UP001169027">
    <property type="component" value="Unassembled WGS sequence"/>
</dbReference>
<keyword evidence="8" id="KW-1185">Reference proteome</keyword>
<evidence type="ECO:0000256" key="3">
    <source>
        <dbReference type="ARBA" id="ARBA00022692"/>
    </source>
</evidence>
<dbReference type="Pfam" id="PF01594">
    <property type="entry name" value="AI-2E_transport"/>
    <property type="match status" value="1"/>
</dbReference>
<gene>
    <name evidence="7" type="ORF">Q2T77_11035</name>
</gene>
<proteinExistence type="inferred from homology"/>
<dbReference type="EMBL" id="JAUKVY010000006">
    <property type="protein sequence ID" value="MDO1532823.1"/>
    <property type="molecule type" value="Genomic_DNA"/>
</dbReference>
<protein>
    <submittedName>
        <fullName evidence="7">AI-2E family transporter</fullName>
    </submittedName>
</protein>
<dbReference type="PANTHER" id="PTHR21716:SF4">
    <property type="entry name" value="TRANSMEMBRANE PROTEIN 245"/>
    <property type="match status" value="1"/>
</dbReference>
<evidence type="ECO:0000313" key="7">
    <source>
        <dbReference type="EMBL" id="MDO1532823.1"/>
    </source>
</evidence>
<comment type="caution">
    <text evidence="7">The sequence shown here is derived from an EMBL/GenBank/DDBJ whole genome shotgun (WGS) entry which is preliminary data.</text>
</comment>
<evidence type="ECO:0000256" key="2">
    <source>
        <dbReference type="ARBA" id="ARBA00009773"/>
    </source>
</evidence>
<evidence type="ECO:0000256" key="5">
    <source>
        <dbReference type="ARBA" id="ARBA00023136"/>
    </source>
</evidence>
<keyword evidence="4 6" id="KW-1133">Transmembrane helix</keyword>
<keyword evidence="3 6" id="KW-0812">Transmembrane</keyword>
<sequence length="349" mass="36499">MNLKLTPGRLLAAAIVVLSVWIVHDFIEALLAACMTAIASWPLYAAFRSRLPSRVGNSASAAIFTGAITLLVLAPMLFACWALLSEAHALLLGLAAADSRGLGVPDWLANAPVMGPWLAARWQSQLPGPGALLMLTQRTDPSALLGWTQALGQFTARHALIVGFAILLLAFLYREGASLQLALGRWLREAVGDHAERYVDIATRAVRASVSSMLVVALFDGLAIALAYTIAGAPRALLWAAITGSLAAVPFLGYGAVAAMAIQIALEGGPTTAMISLLLGCAVLITGDKAVRPMVAGGGMQLPFVWVLMGCIGGLGVLGLTGVVIGPVVLTLAWELWDERVRQVGPALR</sequence>
<feature type="transmembrane region" description="Helical" evidence="6">
    <location>
        <begin position="237"/>
        <end position="257"/>
    </location>
</feature>
<feature type="transmembrane region" description="Helical" evidence="6">
    <location>
        <begin position="264"/>
        <end position="285"/>
    </location>
</feature>
<feature type="transmembrane region" description="Helical" evidence="6">
    <location>
        <begin position="7"/>
        <end position="23"/>
    </location>
</feature>
<feature type="transmembrane region" description="Helical" evidence="6">
    <location>
        <begin position="59"/>
        <end position="84"/>
    </location>
</feature>
<evidence type="ECO:0000256" key="4">
    <source>
        <dbReference type="ARBA" id="ARBA00022989"/>
    </source>
</evidence>
<accession>A0ABT8S1X9</accession>
<feature type="transmembrane region" description="Helical" evidence="6">
    <location>
        <begin position="29"/>
        <end position="47"/>
    </location>
</feature>
<name>A0ABT8S1X9_9BURK</name>
<keyword evidence="5 6" id="KW-0472">Membrane</keyword>
<dbReference type="RefSeq" id="WP_301808069.1">
    <property type="nucleotide sequence ID" value="NZ_JAUJZH010000006.1"/>
</dbReference>
<comment type="similarity">
    <text evidence="2">Belongs to the autoinducer-2 exporter (AI-2E) (TC 2.A.86) family.</text>
</comment>
<feature type="transmembrane region" description="Helical" evidence="6">
    <location>
        <begin position="213"/>
        <end position="231"/>
    </location>
</feature>
<reference evidence="7" key="1">
    <citation type="submission" date="2023-06" db="EMBL/GenBank/DDBJ databases">
        <authorList>
            <person name="Jiang Y."/>
            <person name="Liu Q."/>
        </authorList>
    </citation>
    <scope>NUCLEOTIDE SEQUENCE</scope>
    <source>
        <strain evidence="7">CGMCC 1.12090</strain>
    </source>
</reference>
<dbReference type="PANTHER" id="PTHR21716">
    <property type="entry name" value="TRANSMEMBRANE PROTEIN"/>
    <property type="match status" value="1"/>
</dbReference>